<proteinExistence type="predicted"/>
<keyword evidence="1" id="KW-1133">Transmembrane helix</keyword>
<feature type="transmembrane region" description="Helical" evidence="1">
    <location>
        <begin position="114"/>
        <end position="136"/>
    </location>
</feature>
<feature type="transmembrane region" description="Helical" evidence="1">
    <location>
        <begin position="156"/>
        <end position="188"/>
    </location>
</feature>
<evidence type="ECO:0000313" key="2">
    <source>
        <dbReference type="EMBL" id="OAE25443.1"/>
    </source>
</evidence>
<keyword evidence="3" id="KW-1185">Reference proteome</keyword>
<keyword evidence="1" id="KW-0472">Membrane</keyword>
<accession>A0A176VYH2</accession>
<evidence type="ECO:0000313" key="3">
    <source>
        <dbReference type="Proteomes" id="UP000077202"/>
    </source>
</evidence>
<evidence type="ECO:0000256" key="1">
    <source>
        <dbReference type="SAM" id="Phobius"/>
    </source>
</evidence>
<reference evidence="2" key="1">
    <citation type="submission" date="2016-03" db="EMBL/GenBank/DDBJ databases">
        <title>Mechanisms controlling the formation of the plant cell surface in tip-growing cells are functionally conserved among land plants.</title>
        <authorList>
            <person name="Honkanen S."/>
            <person name="Jones V.A."/>
            <person name="Morieri G."/>
            <person name="Champion C."/>
            <person name="Hetherington A.J."/>
            <person name="Kelly S."/>
            <person name="Saint-Marcoux D."/>
            <person name="Proust H."/>
            <person name="Prescott H."/>
            <person name="Dolan L."/>
        </authorList>
    </citation>
    <scope>NUCLEOTIDE SEQUENCE [LARGE SCALE GENOMIC DNA]</scope>
    <source>
        <tissue evidence="2">Whole gametophyte</tissue>
    </source>
</reference>
<feature type="transmembrane region" description="Helical" evidence="1">
    <location>
        <begin position="208"/>
        <end position="226"/>
    </location>
</feature>
<dbReference type="AlphaFoldDB" id="A0A176VYH2"/>
<name>A0A176VYH2_MARPO</name>
<dbReference type="Proteomes" id="UP000077202">
    <property type="component" value="Unassembled WGS sequence"/>
</dbReference>
<protein>
    <submittedName>
        <fullName evidence="2">Uncharacterized protein</fullName>
    </submittedName>
</protein>
<sequence>MEVIKVKMTKGQRAWAFTHQTFAELHAYIRTARFRLESATAMLHPLIRAPLLAGADTAYWTLMLMAGLAVLAAFCLVLSLLALVLLVPCTFVFIKVINYVPSDESSYEDNVVGTSIALSSVVLPFIMSGIASLVYLKYPQLEDMDFMAGFYDPLPLALQMVVSYGLLELGLVALVLLTFDFCVVMYWGGYGVSVVLQSCYQVLWQMPWYLLVAVAVPLPFLVLTLIRKSKHLFEVEEDEQSEEFWFGSEENDNQALQHEGMIRTTTPDLSIRLCQTRITNGTRTFGQIMIRLALKATYWQEAEVLFMAMVMAMNRQRLPIGSMEMNNLSI</sequence>
<comment type="caution">
    <text evidence="2">The sequence shown here is derived from an EMBL/GenBank/DDBJ whole genome shotgun (WGS) entry which is preliminary data.</text>
</comment>
<organism evidence="2 3">
    <name type="scientific">Marchantia polymorpha subsp. ruderalis</name>
    <dbReference type="NCBI Taxonomy" id="1480154"/>
    <lineage>
        <taxon>Eukaryota</taxon>
        <taxon>Viridiplantae</taxon>
        <taxon>Streptophyta</taxon>
        <taxon>Embryophyta</taxon>
        <taxon>Marchantiophyta</taxon>
        <taxon>Marchantiopsida</taxon>
        <taxon>Marchantiidae</taxon>
        <taxon>Marchantiales</taxon>
        <taxon>Marchantiaceae</taxon>
        <taxon>Marchantia</taxon>
    </lineage>
</organism>
<keyword evidence="1" id="KW-0812">Transmembrane</keyword>
<dbReference type="EMBL" id="LVLJ01002338">
    <property type="protein sequence ID" value="OAE25443.1"/>
    <property type="molecule type" value="Genomic_DNA"/>
</dbReference>
<gene>
    <name evidence="2" type="ORF">AXG93_2818s1210</name>
</gene>
<feature type="transmembrane region" description="Helical" evidence="1">
    <location>
        <begin position="68"/>
        <end position="94"/>
    </location>
</feature>